<keyword evidence="8" id="KW-0067">ATP-binding</keyword>
<dbReference type="SUPFAM" id="SSF49785">
    <property type="entry name" value="Galactose-binding domain-like"/>
    <property type="match status" value="1"/>
</dbReference>
<dbReference type="GO" id="GO:0000155">
    <property type="term" value="F:phosphorelay sensor kinase activity"/>
    <property type="evidence" value="ECO:0007669"/>
    <property type="project" value="InterPro"/>
</dbReference>
<feature type="modified residue" description="4-aspartylphosphate" evidence="11">
    <location>
        <position position="757"/>
    </location>
</feature>
<dbReference type="CDD" id="cd00082">
    <property type="entry name" value="HisKA"/>
    <property type="match status" value="1"/>
</dbReference>
<dbReference type="Proteomes" id="UP000509327">
    <property type="component" value="Chromosome"/>
</dbReference>
<evidence type="ECO:0000256" key="6">
    <source>
        <dbReference type="ARBA" id="ARBA00022741"/>
    </source>
</evidence>
<evidence type="ECO:0000256" key="10">
    <source>
        <dbReference type="ARBA" id="ARBA00074306"/>
    </source>
</evidence>
<dbReference type="CDD" id="cd16922">
    <property type="entry name" value="HATPase_EvgS-ArcB-TorS-like"/>
    <property type="match status" value="1"/>
</dbReference>
<protein>
    <recommendedName>
        <fullName evidence="10">Circadian input-output histidine kinase CikA</fullName>
        <ecNumber evidence="3">2.7.13.3</ecNumber>
    </recommendedName>
</protein>
<dbReference type="SMART" id="SM00387">
    <property type="entry name" value="HATPase_c"/>
    <property type="match status" value="2"/>
</dbReference>
<dbReference type="InterPro" id="IPR036097">
    <property type="entry name" value="HisK_dim/P_sf"/>
</dbReference>
<dbReference type="SMART" id="SM00388">
    <property type="entry name" value="HisKA"/>
    <property type="match status" value="1"/>
</dbReference>
<dbReference type="Pfam" id="PF06580">
    <property type="entry name" value="His_kinase"/>
    <property type="match status" value="1"/>
</dbReference>
<dbReference type="SUPFAM" id="SSF55874">
    <property type="entry name" value="ATPase domain of HSP90 chaperone/DNA topoisomerase II/histidine kinase"/>
    <property type="match status" value="2"/>
</dbReference>
<feature type="transmembrane region" description="Helical" evidence="12">
    <location>
        <begin position="214"/>
        <end position="233"/>
    </location>
</feature>
<dbReference type="InterPro" id="IPR004358">
    <property type="entry name" value="Sig_transdc_His_kin-like_C"/>
</dbReference>
<comment type="catalytic activity">
    <reaction evidence="1">
        <text>ATP + protein L-histidine = ADP + protein N-phospho-L-histidine.</text>
        <dbReference type="EC" id="2.7.13.3"/>
    </reaction>
</comment>
<dbReference type="InterPro" id="IPR003661">
    <property type="entry name" value="HisK_dim/P_dom"/>
</dbReference>
<dbReference type="Gene3D" id="3.40.50.2300">
    <property type="match status" value="1"/>
</dbReference>
<evidence type="ECO:0000256" key="7">
    <source>
        <dbReference type="ARBA" id="ARBA00022777"/>
    </source>
</evidence>
<comment type="similarity">
    <text evidence="2">In the N-terminal section; belongs to the phytochrome family.</text>
</comment>
<feature type="domain" description="Histidine kinase" evidence="13">
    <location>
        <begin position="438"/>
        <end position="656"/>
    </location>
</feature>
<dbReference type="EC" id="2.7.13.3" evidence="3"/>
<reference evidence="15 17" key="1">
    <citation type="submission" date="2018-06" db="EMBL/GenBank/DDBJ databases">
        <title>Genomic Encyclopedia of Type Strains, Phase III (KMG-III): the genomes of soil and plant-associated and newly described type strains.</title>
        <authorList>
            <person name="Whitman W."/>
        </authorList>
    </citation>
    <scope>NUCLEOTIDE SEQUENCE [LARGE SCALE GENOMIC DNA]</scope>
    <source>
        <strain evidence="15 17">CECT 7022</strain>
    </source>
</reference>
<dbReference type="Proteomes" id="UP000247790">
    <property type="component" value="Unassembled WGS sequence"/>
</dbReference>
<evidence type="ECO:0000313" key="16">
    <source>
        <dbReference type="EMBL" id="QKS57632.1"/>
    </source>
</evidence>
<organism evidence="15 17">
    <name type="scientific">Paenibacillus barcinonensis</name>
    <dbReference type="NCBI Taxonomy" id="198119"/>
    <lineage>
        <taxon>Bacteria</taxon>
        <taxon>Bacillati</taxon>
        <taxon>Bacillota</taxon>
        <taxon>Bacilli</taxon>
        <taxon>Bacillales</taxon>
        <taxon>Paenibacillaceae</taxon>
        <taxon>Paenibacillus</taxon>
    </lineage>
</organism>
<dbReference type="InterPro" id="IPR010559">
    <property type="entry name" value="Sig_transdc_His_kin_internal"/>
</dbReference>
<dbReference type="SUPFAM" id="SSF52172">
    <property type="entry name" value="CheY-like"/>
    <property type="match status" value="1"/>
</dbReference>
<dbReference type="Pfam" id="PF00512">
    <property type="entry name" value="HisKA"/>
    <property type="match status" value="1"/>
</dbReference>
<dbReference type="InterPro" id="IPR036890">
    <property type="entry name" value="HATPase_C_sf"/>
</dbReference>
<keyword evidence="18" id="KW-1185">Reference proteome</keyword>
<evidence type="ECO:0000256" key="12">
    <source>
        <dbReference type="SAM" id="Phobius"/>
    </source>
</evidence>
<evidence type="ECO:0000256" key="5">
    <source>
        <dbReference type="ARBA" id="ARBA00022679"/>
    </source>
</evidence>
<keyword evidence="12" id="KW-0812">Transmembrane</keyword>
<gene>
    <name evidence="15" type="ORF">DFQ00_12534</name>
    <name evidence="16" type="ORF">HUB98_15850</name>
</gene>
<dbReference type="PANTHER" id="PTHR43547:SF2">
    <property type="entry name" value="HYBRID SIGNAL TRANSDUCTION HISTIDINE KINASE C"/>
    <property type="match status" value="1"/>
</dbReference>
<evidence type="ECO:0000259" key="14">
    <source>
        <dbReference type="PROSITE" id="PS50110"/>
    </source>
</evidence>
<dbReference type="RefSeq" id="WP_110899100.1">
    <property type="nucleotide sequence ID" value="NZ_CP054614.1"/>
</dbReference>
<feature type="domain" description="Response regulatory" evidence="14">
    <location>
        <begin position="707"/>
        <end position="824"/>
    </location>
</feature>
<name>A0A2V4UVM8_PAEBA</name>
<keyword evidence="12" id="KW-0472">Membrane</keyword>
<keyword evidence="9" id="KW-0902">Two-component regulatory system</keyword>
<evidence type="ECO:0000256" key="11">
    <source>
        <dbReference type="PROSITE-ProRule" id="PRU00169"/>
    </source>
</evidence>
<dbReference type="PROSITE" id="PS50110">
    <property type="entry name" value="RESPONSE_REGULATORY"/>
    <property type="match status" value="1"/>
</dbReference>
<dbReference type="InterPro" id="IPR008979">
    <property type="entry name" value="Galactose-bd-like_sf"/>
</dbReference>
<dbReference type="GO" id="GO:0005524">
    <property type="term" value="F:ATP binding"/>
    <property type="evidence" value="ECO:0007669"/>
    <property type="project" value="UniProtKB-KW"/>
</dbReference>
<reference evidence="16 18" key="2">
    <citation type="submission" date="2020-06" db="EMBL/GenBank/DDBJ databases">
        <title>Complete genome of Paenibacillus barcinonensis KACC11450.</title>
        <authorList>
            <person name="Kim M."/>
            <person name="Park Y.-J."/>
            <person name="Shin J.-H."/>
        </authorList>
    </citation>
    <scope>NUCLEOTIDE SEQUENCE [LARGE SCALE GENOMIC DNA]</scope>
    <source>
        <strain evidence="16 18">KACC11450</strain>
    </source>
</reference>
<dbReference type="Gene3D" id="3.30.565.10">
    <property type="entry name" value="Histidine kinase-like ATPase, C-terminal domain"/>
    <property type="match status" value="2"/>
</dbReference>
<evidence type="ECO:0000256" key="4">
    <source>
        <dbReference type="ARBA" id="ARBA00022553"/>
    </source>
</evidence>
<dbReference type="Pfam" id="PF02518">
    <property type="entry name" value="HATPase_c"/>
    <property type="match status" value="2"/>
</dbReference>
<dbReference type="PROSITE" id="PS50109">
    <property type="entry name" value="HIS_KIN"/>
    <property type="match status" value="2"/>
</dbReference>
<keyword evidence="7" id="KW-0418">Kinase</keyword>
<dbReference type="AlphaFoldDB" id="A0A2V4UVM8"/>
<dbReference type="InterPro" id="IPR005467">
    <property type="entry name" value="His_kinase_dom"/>
</dbReference>
<dbReference type="PRINTS" id="PR00344">
    <property type="entry name" value="BCTRLSENSOR"/>
</dbReference>
<feature type="transmembrane region" description="Helical" evidence="12">
    <location>
        <begin position="277"/>
        <end position="297"/>
    </location>
</feature>
<evidence type="ECO:0000313" key="17">
    <source>
        <dbReference type="Proteomes" id="UP000247790"/>
    </source>
</evidence>
<evidence type="ECO:0000256" key="3">
    <source>
        <dbReference type="ARBA" id="ARBA00012438"/>
    </source>
</evidence>
<keyword evidence="5" id="KW-0808">Transferase</keyword>
<dbReference type="InterPro" id="IPR003594">
    <property type="entry name" value="HATPase_dom"/>
</dbReference>
<keyword evidence="4 11" id="KW-0597">Phosphoprotein</keyword>
<sequence length="1039" mass="116638">MKNKWIVLTLSFIFVVLLPLAWVAKTWVDQRDNPQVISGRMDLRQWDFGQRGAAPLNGIWKFYPDQLLGPKDFEADATGNRPLPASVDIQVPSRWNTVMGKAHGYGTYHVQLQLPSGKLDNRYGIRTQNIRMSQRIFINDDLIGGKGMPGRTKEADTQKNIPYTGFISVQGHTADIIIQVSNYSYSSGGIVAPVLFGDENSIFNDQQEGLLKDLMTLFGFILPAIFMLMLFRLRPSEKALSYLGMFSLSGALFALTHGEKLLCTFIPLLLHNEMLRLQLLSGVFSYYFLLLYLATLAPGAVHSWFVRLGKYLFIISSLIAITLPPELFSTLELPMLLISVSVMAYGVRVMIYWSRKRTNDSVYALIGMMSIIMVVVLHTIGVVTSVDTVFHALLELLLFVFIQMVVTAIRFAQSLRDVEALSERLLVIDSLKDEFMANTSHELRTPLHGIINIADSMLEGAAGALTPKQAKNLSVITATGKRLSLLVNDILDFSKLKNSEIELKRMPVDLESVAQTVVEISGFTFGDKPVVLHQHWPDALPLVEADEDRLRQILYNLLGNAYKFTEQGEIRLYATVEGDKVRVSVADTGVGIAPDRLEDIFQAYEQTNGTMERAYEGTGLGLSITKKLVELSDGEIWVDSEPGVGSTFHFTLPSVNLSLLQEEFGPVPARYVPTQVKKLNHEMSQDLMMGVFDVNPSQEQMQEGEHTILIVDDDPVNRHVLLSLLSTESYRVLAADSGFKALQLFEHYPCIDLVITDWMMPKMSGLELCRMLREHRSLSELPILMLTARGLPEDIRHGFQAGANDFLSKPVDAGELRARVRTLIQMRSSVQDVIRTEMAFLQAQIKPHFLYNALNVIIATCAVNPDKATDLLIELSNYLRGSFDFQNREQLVPLYKELELVQSYVHLEQARFEDRLIVKYDVQPDIRLFLPPLTIQPLMENAIRHGVMERAAGGTVMLHIYEESDHVIIRVQDDGVGIPPERMAQVRSGRIEGPGGVGLYNINRRLMSLYGTALEIQSHVGSGTQIQFCLPLKQVHHFS</sequence>
<evidence type="ECO:0000259" key="13">
    <source>
        <dbReference type="PROSITE" id="PS50109"/>
    </source>
</evidence>
<dbReference type="SUPFAM" id="SSF47384">
    <property type="entry name" value="Homodimeric domain of signal transducing histidine kinase"/>
    <property type="match status" value="1"/>
</dbReference>
<feature type="transmembrane region" description="Helical" evidence="12">
    <location>
        <begin position="362"/>
        <end position="383"/>
    </location>
</feature>
<evidence type="ECO:0000313" key="18">
    <source>
        <dbReference type="Proteomes" id="UP000509327"/>
    </source>
</evidence>
<dbReference type="EMBL" id="CP054614">
    <property type="protein sequence ID" value="QKS57632.1"/>
    <property type="molecule type" value="Genomic_DNA"/>
</dbReference>
<keyword evidence="6" id="KW-0547">Nucleotide-binding</keyword>
<dbReference type="InterPro" id="IPR011006">
    <property type="entry name" value="CheY-like_superfamily"/>
</dbReference>
<evidence type="ECO:0000313" key="15">
    <source>
        <dbReference type="EMBL" id="PYE44257.1"/>
    </source>
</evidence>
<evidence type="ECO:0000256" key="1">
    <source>
        <dbReference type="ARBA" id="ARBA00000085"/>
    </source>
</evidence>
<dbReference type="EMBL" id="QJSW01000025">
    <property type="protein sequence ID" value="PYE44257.1"/>
    <property type="molecule type" value="Genomic_DNA"/>
</dbReference>
<dbReference type="OrthoDB" id="9809348at2"/>
<dbReference type="Gene3D" id="1.10.287.130">
    <property type="match status" value="1"/>
</dbReference>
<proteinExistence type="inferred from homology"/>
<dbReference type="InterPro" id="IPR001789">
    <property type="entry name" value="Sig_transdc_resp-reg_receiver"/>
</dbReference>
<dbReference type="SMART" id="SM00448">
    <property type="entry name" value="REC"/>
    <property type="match status" value="1"/>
</dbReference>
<dbReference type="PANTHER" id="PTHR43547">
    <property type="entry name" value="TWO-COMPONENT HISTIDINE KINASE"/>
    <property type="match status" value="1"/>
</dbReference>
<evidence type="ECO:0000256" key="9">
    <source>
        <dbReference type="ARBA" id="ARBA00023012"/>
    </source>
</evidence>
<dbReference type="GO" id="GO:0016020">
    <property type="term" value="C:membrane"/>
    <property type="evidence" value="ECO:0007669"/>
    <property type="project" value="InterPro"/>
</dbReference>
<feature type="domain" description="Histidine kinase" evidence="13">
    <location>
        <begin position="935"/>
        <end position="1034"/>
    </location>
</feature>
<evidence type="ECO:0000256" key="8">
    <source>
        <dbReference type="ARBA" id="ARBA00022840"/>
    </source>
</evidence>
<dbReference type="FunFam" id="3.30.565.10:FF:000010">
    <property type="entry name" value="Sensor histidine kinase RcsC"/>
    <property type="match status" value="1"/>
</dbReference>
<dbReference type="Gene3D" id="2.60.120.260">
    <property type="entry name" value="Galactose-binding domain-like"/>
    <property type="match status" value="1"/>
</dbReference>
<accession>A0A2V4UVM8</accession>
<dbReference type="Pfam" id="PF00072">
    <property type="entry name" value="Response_reg"/>
    <property type="match status" value="1"/>
</dbReference>
<feature type="transmembrane region" description="Helical" evidence="12">
    <location>
        <begin position="335"/>
        <end position="353"/>
    </location>
</feature>
<keyword evidence="12" id="KW-1133">Transmembrane helix</keyword>
<evidence type="ECO:0000256" key="2">
    <source>
        <dbReference type="ARBA" id="ARBA00006402"/>
    </source>
</evidence>